<keyword evidence="2" id="KW-1185">Reference proteome</keyword>
<proteinExistence type="predicted"/>
<protein>
    <submittedName>
        <fullName evidence="1">Uncharacterized protein</fullName>
    </submittedName>
</protein>
<dbReference type="AlphaFoldDB" id="A0AA39IQ78"/>
<evidence type="ECO:0000313" key="1">
    <source>
        <dbReference type="EMBL" id="KAK0428453.1"/>
    </source>
</evidence>
<dbReference type="EMBL" id="JAUCMV010000001">
    <property type="protein sequence ID" value="KAK0428453.1"/>
    <property type="molecule type" value="Genomic_DNA"/>
</dbReference>
<sequence length="297" mass="34432">MDSLKESSSSATKIPANAHSLLDSCAKYLVLNHPFADLTPLPSTVKVFLRKTRSLLAFRSRYEDLRPSISEECFRFASHGSIDFDRTMEQAELRLEPGEAFQLCCAFGLVDRLKHLWEKCQGFGQDDLLHHNCFFFRYFAELANNGRPNAFFTSKRMFKYAMEKRWDTVAVLFYRKMEADDRRTFLIEQWLKTVYTMDPFERSLECAFLQKLLSHKDFKIGREDIEGFLKSRGLVTVPQMVKLPEACRIQEIGDFLNSTDQDKLMKEELPASRMKSIATLDSLVKNSLLRYSPGVKQ</sequence>
<comment type="caution">
    <text evidence="1">The sequence shown here is derived from an EMBL/GenBank/DDBJ whole genome shotgun (WGS) entry which is preliminary data.</text>
</comment>
<dbReference type="Proteomes" id="UP001175271">
    <property type="component" value="Unassembled WGS sequence"/>
</dbReference>
<reference evidence="1" key="1">
    <citation type="submission" date="2023-06" db="EMBL/GenBank/DDBJ databases">
        <title>Genomic analysis of the entomopathogenic nematode Steinernema hermaphroditum.</title>
        <authorList>
            <person name="Schwarz E.M."/>
            <person name="Heppert J.K."/>
            <person name="Baniya A."/>
            <person name="Schwartz H.T."/>
            <person name="Tan C.-H."/>
            <person name="Antoshechkin I."/>
            <person name="Sternberg P.W."/>
            <person name="Goodrich-Blair H."/>
            <person name="Dillman A.R."/>
        </authorList>
    </citation>
    <scope>NUCLEOTIDE SEQUENCE</scope>
    <source>
        <strain evidence="1">PS9179</strain>
        <tissue evidence="1">Whole animal</tissue>
    </source>
</reference>
<name>A0AA39IQ78_9BILA</name>
<evidence type="ECO:0000313" key="2">
    <source>
        <dbReference type="Proteomes" id="UP001175271"/>
    </source>
</evidence>
<accession>A0AA39IQ78</accession>
<gene>
    <name evidence="1" type="ORF">QR680_010816</name>
</gene>
<organism evidence="1 2">
    <name type="scientific">Steinernema hermaphroditum</name>
    <dbReference type="NCBI Taxonomy" id="289476"/>
    <lineage>
        <taxon>Eukaryota</taxon>
        <taxon>Metazoa</taxon>
        <taxon>Ecdysozoa</taxon>
        <taxon>Nematoda</taxon>
        <taxon>Chromadorea</taxon>
        <taxon>Rhabditida</taxon>
        <taxon>Tylenchina</taxon>
        <taxon>Panagrolaimomorpha</taxon>
        <taxon>Strongyloidoidea</taxon>
        <taxon>Steinernematidae</taxon>
        <taxon>Steinernema</taxon>
    </lineage>
</organism>